<feature type="coiled-coil region" evidence="1">
    <location>
        <begin position="35"/>
        <end position="62"/>
    </location>
</feature>
<evidence type="ECO:0000313" key="2">
    <source>
        <dbReference type="EMBL" id="KAJ7384366.1"/>
    </source>
</evidence>
<organism evidence="2 3">
    <name type="scientific">Desmophyllum pertusum</name>
    <dbReference type="NCBI Taxonomy" id="174260"/>
    <lineage>
        <taxon>Eukaryota</taxon>
        <taxon>Metazoa</taxon>
        <taxon>Cnidaria</taxon>
        <taxon>Anthozoa</taxon>
        <taxon>Hexacorallia</taxon>
        <taxon>Scleractinia</taxon>
        <taxon>Caryophylliina</taxon>
        <taxon>Caryophylliidae</taxon>
        <taxon>Desmophyllum</taxon>
    </lineage>
</organism>
<comment type="caution">
    <text evidence="2">The sequence shown here is derived from an EMBL/GenBank/DDBJ whole genome shotgun (WGS) entry which is preliminary data.</text>
</comment>
<dbReference type="EMBL" id="MU825888">
    <property type="protein sequence ID" value="KAJ7384366.1"/>
    <property type="molecule type" value="Genomic_DNA"/>
</dbReference>
<evidence type="ECO:0000313" key="3">
    <source>
        <dbReference type="Proteomes" id="UP001163046"/>
    </source>
</evidence>
<keyword evidence="1" id="KW-0175">Coiled coil</keyword>
<name>A0A9W9ZMQ2_9CNID</name>
<accession>A0A9W9ZMQ2</accession>
<protein>
    <submittedName>
        <fullName evidence="2">Uncharacterized protein</fullName>
    </submittedName>
</protein>
<dbReference type="Proteomes" id="UP001163046">
    <property type="component" value="Unassembled WGS sequence"/>
</dbReference>
<reference evidence="2" key="1">
    <citation type="submission" date="2023-01" db="EMBL/GenBank/DDBJ databases">
        <title>Genome assembly of the deep-sea coral Lophelia pertusa.</title>
        <authorList>
            <person name="Herrera S."/>
            <person name="Cordes E."/>
        </authorList>
    </citation>
    <scope>NUCLEOTIDE SEQUENCE</scope>
    <source>
        <strain evidence="2">USNM1676648</strain>
        <tissue evidence="2">Polyp</tissue>
    </source>
</reference>
<dbReference type="AlphaFoldDB" id="A0A9W9ZMQ2"/>
<sequence>MARRKATVYSRFNVATFMQGKKRLRDETAKTHRILARQKAKLSKLIRKVDEVSEDIEELGGEHLPQACTPVPQKPKEKSFLSTQSVKARQQHPTVLHSDDQKGPCATVATKRRTETFQAAKEIHGADVNNITPAQVGLLSTVEKRCPTKILVDLMSNSKKFSKKVFPKLYKATAEKCEDSDMNMLRSVSVFYSKKKPKTTRIKVMLCPLPRLVPYNKLIKFLNETDIGALYSVRESLCSDLEPEEQVDGCYRNLTECLIRIASFYLSTLKAEDLDWFGEPNTFQVAIGGDGAPFGKYDQSCAWLISFLNVGHRILSNEDNFLVFGSNCSEQSTAAKRYIAMISKEIEQIEKSSFTVNNTFIKFKFSELPNDMKMLAFLGGELSCSAKYFSTFASISTDDMCDVSKTFGPEPHNDFKPWSYNQRLAVAKKVVDFKDKVNKKQIAVQTKRSKVTTFITSNKSRQEFEPLIGKLIERAHVDPLHLKNNACQLIHKVMLHEAIQKSSLGSNVVNFSGVPRGSPFSKFVHVLKSKCQLSRLANKVIRWFNETKADGKYFEYRLTGRDSRMYLHNFMYLVESLESATDSARQTFRLHTFAFVSLQLRNAVSLFCRMFFTDSQLQELTTYCTNYFRACSLFLGRVTPTVWHLGHVVPVHAKDVSSKYGKGLAITSMEGREAKHIAISRYSKNTNHGMRWQQIFCHEFLSLIWLRERGYNLDNYIPSKEQYVPNRVTLSTFCFCGSPKQYVSDTCDYCSHPYRQAILLSCQSGKLSVDKKLLH</sequence>
<proteinExistence type="predicted"/>
<dbReference type="OrthoDB" id="5988317at2759"/>
<keyword evidence="3" id="KW-1185">Reference proteome</keyword>
<evidence type="ECO:0000256" key="1">
    <source>
        <dbReference type="SAM" id="Coils"/>
    </source>
</evidence>
<gene>
    <name evidence="2" type="ORF">OS493_022479</name>
</gene>